<comment type="caution">
    <text evidence="2">The sequence shown here is derived from an EMBL/GenBank/DDBJ whole genome shotgun (WGS) entry which is preliminary data.</text>
</comment>
<dbReference type="AlphaFoldDB" id="A0A6I3KQK5"/>
<dbReference type="Pfam" id="PF13349">
    <property type="entry name" value="DUF4097"/>
    <property type="match status" value="1"/>
</dbReference>
<sequence>MTAFQTPGPIAVTLDVAAGNITLVASDRTDTVVEVRPTDASKKNDVRAAKQIQVDFTAGALTVQTPKGWRTYSPFSGNASVDVIIEVPTGSGLTGTLGVGHLLGAGALGPCEVEVSMGDITVERPLGAVTAKTAKGDIRIGEATRGELRLETSMGDLTVGIHPGSAARMETNTPSGTVHNQLGRVDHPQDVVRVHARTSYGNITIGHAAAV</sequence>
<evidence type="ECO:0000313" key="3">
    <source>
        <dbReference type="Proteomes" id="UP000432464"/>
    </source>
</evidence>
<keyword evidence="3" id="KW-1185">Reference proteome</keyword>
<reference evidence="2 3" key="1">
    <citation type="submission" date="2019-11" db="EMBL/GenBank/DDBJ databases">
        <title>Nocardia sp. nov. CT2-14 isolated from soil.</title>
        <authorList>
            <person name="Kanchanasin P."/>
            <person name="Tanasupawat S."/>
            <person name="Yuki M."/>
            <person name="Kudo T."/>
        </authorList>
    </citation>
    <scope>NUCLEOTIDE SEQUENCE [LARGE SCALE GENOMIC DNA]</scope>
    <source>
        <strain evidence="2 3">CT2-14</strain>
    </source>
</reference>
<dbReference type="Proteomes" id="UP000432464">
    <property type="component" value="Unassembled WGS sequence"/>
</dbReference>
<organism evidence="2 3">
    <name type="scientific">Nocardia aurantiaca</name>
    <dbReference type="NCBI Taxonomy" id="2675850"/>
    <lineage>
        <taxon>Bacteria</taxon>
        <taxon>Bacillati</taxon>
        <taxon>Actinomycetota</taxon>
        <taxon>Actinomycetes</taxon>
        <taxon>Mycobacteriales</taxon>
        <taxon>Nocardiaceae</taxon>
        <taxon>Nocardia</taxon>
    </lineage>
</organism>
<evidence type="ECO:0000259" key="1">
    <source>
        <dbReference type="Pfam" id="PF13349"/>
    </source>
</evidence>
<gene>
    <name evidence="2" type="ORF">GLP40_01185</name>
</gene>
<dbReference type="RefSeq" id="WP_154785931.1">
    <property type="nucleotide sequence ID" value="NZ_WMBB01000001.1"/>
</dbReference>
<evidence type="ECO:0000313" key="2">
    <source>
        <dbReference type="EMBL" id="MTE11406.1"/>
    </source>
</evidence>
<dbReference type="EMBL" id="WMBB01000001">
    <property type="protein sequence ID" value="MTE11406.1"/>
    <property type="molecule type" value="Genomic_DNA"/>
</dbReference>
<feature type="domain" description="DUF4097" evidence="1">
    <location>
        <begin position="13"/>
        <end position="204"/>
    </location>
</feature>
<name>A0A6I3KQK5_9NOCA</name>
<accession>A0A6I3KQK5</accession>
<dbReference type="InterPro" id="IPR025164">
    <property type="entry name" value="Toastrack_DUF4097"/>
</dbReference>
<protein>
    <submittedName>
        <fullName evidence="2">DUF4097 family beta strand repeat protein</fullName>
    </submittedName>
</protein>
<proteinExistence type="predicted"/>